<keyword evidence="1" id="KW-0749">Sporulation</keyword>
<evidence type="ECO:0000313" key="4">
    <source>
        <dbReference type="EMBL" id="ASV66033.1"/>
    </source>
</evidence>
<keyword evidence="5" id="KW-1185">Reference proteome</keyword>
<proteinExistence type="inferred from homology"/>
<feature type="active site" evidence="2">
    <location>
        <position position="183"/>
    </location>
</feature>
<protein>
    <recommendedName>
        <fullName evidence="1">Sporulation sigma-E factor-processing peptidase</fullName>
        <ecNumber evidence="1">3.4.23.-</ecNumber>
    </recommendedName>
    <alternativeName>
        <fullName evidence="1">Membrane-associated aspartic protease</fullName>
    </alternativeName>
    <alternativeName>
        <fullName evidence="1">Stage II sporulation protein GA</fullName>
    </alternativeName>
</protein>
<keyword evidence="1" id="KW-1003">Cell membrane</keyword>
<keyword evidence="3" id="KW-0812">Transmembrane</keyword>
<dbReference type="KEGG" id="bko:CKF48_01030"/>
<reference evidence="4 5" key="1">
    <citation type="submission" date="2017-08" db="EMBL/GenBank/DDBJ databases">
        <title>Complete Genome Sequence of Bacillus kochii Oregon-R-modENCODE STRAIN BDGP4, isolated from Drosophila melanogaster gut.</title>
        <authorList>
            <person name="Wan K.H."/>
            <person name="Yu C."/>
            <person name="Park S."/>
            <person name="Hammonds A.S."/>
            <person name="Booth B.W."/>
            <person name="Celniker S.E."/>
        </authorList>
    </citation>
    <scope>NUCLEOTIDE SEQUENCE [LARGE SCALE GENOMIC DNA]</scope>
    <source>
        <strain evidence="4 5">BDGP4</strain>
    </source>
</reference>
<organism evidence="4 5">
    <name type="scientific">Cytobacillus kochii</name>
    <dbReference type="NCBI Taxonomy" id="859143"/>
    <lineage>
        <taxon>Bacteria</taxon>
        <taxon>Bacillati</taxon>
        <taxon>Bacillota</taxon>
        <taxon>Bacilli</taxon>
        <taxon>Bacillales</taxon>
        <taxon>Bacillaceae</taxon>
        <taxon>Cytobacillus</taxon>
    </lineage>
</organism>
<evidence type="ECO:0000256" key="3">
    <source>
        <dbReference type="SAM" id="Phobius"/>
    </source>
</evidence>
<feature type="transmembrane region" description="Helical" evidence="3">
    <location>
        <begin position="34"/>
        <end position="56"/>
    </location>
</feature>
<dbReference type="NCBIfam" id="TIGR02854">
    <property type="entry name" value="spore_II_GA"/>
    <property type="match status" value="1"/>
</dbReference>
<dbReference type="GO" id="GO:0004190">
    <property type="term" value="F:aspartic-type endopeptidase activity"/>
    <property type="evidence" value="ECO:0007669"/>
    <property type="project" value="UniProtKB-KW"/>
</dbReference>
<dbReference type="PIRSF" id="PIRSF018571">
    <property type="entry name" value="SpoIIGA"/>
    <property type="match status" value="1"/>
</dbReference>
<feature type="transmembrane region" description="Helical" evidence="3">
    <location>
        <begin position="90"/>
        <end position="110"/>
    </location>
</feature>
<name>A0A248TCZ2_9BACI</name>
<dbReference type="EMBL" id="CP022983">
    <property type="protein sequence ID" value="ASV66033.1"/>
    <property type="molecule type" value="Genomic_DNA"/>
</dbReference>
<keyword evidence="1" id="KW-0645">Protease</keyword>
<evidence type="ECO:0000256" key="1">
    <source>
        <dbReference type="PIRNR" id="PIRNR018571"/>
    </source>
</evidence>
<dbReference type="RefSeq" id="WP_095369608.1">
    <property type="nucleotide sequence ID" value="NZ_CM126253.1"/>
</dbReference>
<comment type="similarity">
    <text evidence="1">Belongs to the peptidase U4 family.</text>
</comment>
<dbReference type="GO" id="GO:0005886">
    <property type="term" value="C:plasma membrane"/>
    <property type="evidence" value="ECO:0007669"/>
    <property type="project" value="UniProtKB-SubCell"/>
</dbReference>
<feature type="transmembrane region" description="Helical" evidence="3">
    <location>
        <begin position="62"/>
        <end position="78"/>
    </location>
</feature>
<dbReference type="GO" id="GO:0030435">
    <property type="term" value="P:sporulation resulting in formation of a cellular spore"/>
    <property type="evidence" value="ECO:0007669"/>
    <property type="project" value="UniProtKB-KW"/>
</dbReference>
<keyword evidence="1" id="KW-0378">Hydrolase</keyword>
<gene>
    <name evidence="4" type="primary">spoIIGA</name>
    <name evidence="4" type="ORF">CKF48_01030</name>
</gene>
<dbReference type="Proteomes" id="UP000215137">
    <property type="component" value="Chromosome"/>
</dbReference>
<keyword evidence="1 3" id="KW-0472">Membrane</keyword>
<comment type="function">
    <text evidence="1">Probable aspartic protease that is responsible for the proteolytic cleavage of the RNA polymerase sigma E factor (SigE/spoIIGB) to yield the active peptide in the mother cell during sporulation. Responds to a signal from the forespore that is triggered by the extracellular signal protein SpoIIR.</text>
</comment>
<sequence length="306" mass="34616">MAIYLDIIWALNLLFDSLLLYLTSILLKIEVKLWRIATGGLVGSIIILLSITPIHAYSSHPIGKWLFSIFMVFIVFGFRRLTFFIKALSTFYAVTFLIGGSLIAVHYFIQFDLDLTSTVMLASVKGFGDPISWLFVLLGFPIAWHFSKKNYDSIEMTKINYESNVNVQIQLKGETYEFQGLIDSGNQLYDPLTRVPVMIVSIDQHKESFPEAITTMAKDPDGAIEGRWEIPNDWMSVVRVIPAKVVGNDNQMRLALKPEKITLVKDNEVIAVDKGLISFTMQKLSPENRFQCIVHPKMLTGAKKVS</sequence>
<dbReference type="EC" id="3.4.23.-" evidence="1"/>
<dbReference type="OrthoDB" id="2690199at2"/>
<keyword evidence="1" id="KW-0064">Aspartyl protease</keyword>
<dbReference type="AlphaFoldDB" id="A0A248TCZ2"/>
<evidence type="ECO:0000256" key="2">
    <source>
        <dbReference type="PIRSR" id="PIRSR018571-1"/>
    </source>
</evidence>
<comment type="subcellular location">
    <subcellularLocation>
        <location evidence="1">Cell membrane</location>
    </subcellularLocation>
</comment>
<feature type="transmembrane region" description="Helical" evidence="3">
    <location>
        <begin position="6"/>
        <end position="27"/>
    </location>
</feature>
<evidence type="ECO:0000313" key="5">
    <source>
        <dbReference type="Proteomes" id="UP000215137"/>
    </source>
</evidence>
<accession>A0A248TCZ2</accession>
<dbReference type="GO" id="GO:0030436">
    <property type="term" value="P:asexual sporulation"/>
    <property type="evidence" value="ECO:0007669"/>
    <property type="project" value="InterPro"/>
</dbReference>
<dbReference type="InterPro" id="IPR005081">
    <property type="entry name" value="SpoIIGA"/>
</dbReference>
<dbReference type="GO" id="GO:0006508">
    <property type="term" value="P:proteolysis"/>
    <property type="evidence" value="ECO:0007669"/>
    <property type="project" value="UniProtKB-KW"/>
</dbReference>
<feature type="transmembrane region" description="Helical" evidence="3">
    <location>
        <begin position="130"/>
        <end position="147"/>
    </location>
</feature>
<keyword evidence="3" id="KW-1133">Transmembrane helix</keyword>
<comment type="subunit">
    <text evidence="1">Self-associates. Interacts with SigE. Interacts with SpoIIR.</text>
</comment>
<dbReference type="Pfam" id="PF03419">
    <property type="entry name" value="Peptidase_U4"/>
    <property type="match status" value="1"/>
</dbReference>